<dbReference type="GO" id="GO:0004382">
    <property type="term" value="F:GDP phosphatase activity"/>
    <property type="evidence" value="ECO:0007669"/>
    <property type="project" value="TreeGrafter"/>
</dbReference>
<comment type="similarity">
    <text evidence="1">Belongs to the GDA1/CD39 NTPase family.</text>
</comment>
<evidence type="ECO:0000256" key="4">
    <source>
        <dbReference type="PIRSR" id="PIRSR600407-2"/>
    </source>
</evidence>
<dbReference type="Gene3D" id="3.30.420.150">
    <property type="entry name" value="Exopolyphosphatase. Domain 2"/>
    <property type="match status" value="1"/>
</dbReference>
<name>A0AAF0YJ30_9TREE</name>
<feature type="compositionally biased region" description="Polar residues" evidence="5">
    <location>
        <begin position="822"/>
        <end position="831"/>
    </location>
</feature>
<dbReference type="GO" id="GO:0045134">
    <property type="term" value="F:UDP phosphatase activity"/>
    <property type="evidence" value="ECO:0007669"/>
    <property type="project" value="TreeGrafter"/>
</dbReference>
<keyword evidence="2" id="KW-0378">Hydrolase</keyword>
<keyword evidence="8" id="KW-1185">Reference proteome</keyword>
<dbReference type="GO" id="GO:0016020">
    <property type="term" value="C:membrane"/>
    <property type="evidence" value="ECO:0007669"/>
    <property type="project" value="TreeGrafter"/>
</dbReference>
<dbReference type="GO" id="GO:0046036">
    <property type="term" value="P:CTP metabolic process"/>
    <property type="evidence" value="ECO:0007669"/>
    <property type="project" value="TreeGrafter"/>
</dbReference>
<evidence type="ECO:0000313" key="7">
    <source>
        <dbReference type="EMBL" id="WOO84924.1"/>
    </source>
</evidence>
<dbReference type="GO" id="GO:0017111">
    <property type="term" value="F:ribonucleoside triphosphate phosphatase activity"/>
    <property type="evidence" value="ECO:0007669"/>
    <property type="project" value="TreeGrafter"/>
</dbReference>
<feature type="compositionally biased region" description="Polar residues" evidence="5">
    <location>
        <begin position="870"/>
        <end position="882"/>
    </location>
</feature>
<dbReference type="GO" id="GO:0005794">
    <property type="term" value="C:Golgi apparatus"/>
    <property type="evidence" value="ECO:0007669"/>
    <property type="project" value="TreeGrafter"/>
</dbReference>
<dbReference type="RefSeq" id="XP_062630950.1">
    <property type="nucleotide sequence ID" value="XM_062774966.1"/>
</dbReference>
<sequence length="889" mass="94982">MAPSISSLTTHYALVIDAGSSGSRMQIYSWRDPGLERDEIVSEVKEARAAGAGKGSGIETSKTWWWWDSIKGKGKASAADMERRALRRLVRVGKGVEGDGWVKRVEPGISTVAPEDIPGYLQPLMQHALDHIPPSQLSSTPIFVLATAGMRLLNPEAQNAILQATCDTLKKDYPFKLNEASSAGPCGDSVRIISGEEEGIWGWVAVNYLMDGFGHAPELAHAQGAVGHDHLLPLAPLASAPPGSKDSVTPVDISHHSPTFGFLDMGGASTQLAFSPSAEELEHSRFPKSDLATVSLRLLSGELVEWPVFAASWLGFGTNQVRGRYVDATVEQWRTDFKANGVDPARTDPIADPCLPTGLIVPSPDPTKHPDFIGTGSFSECLTSLKPLLSHDKPCPAKHCLFGGLATPHIDFHRSDQRGFIGISEYWYTAQQVLGLGGVWDWAEWERGMSGFCAQNWEEIETKVKSGQGWRGEQIEINRLQMQCFKGAWISNVLHEGIGIPRLVDKGGSDTLTGGDLGDTNAEAERRAKEKGLFNKPKPHFQSMDEVDETAISWTLGKVVIEASRSVSALSPHNRFQALQATVTDLGPAVWAYVVVAAILLTLAFNAVRRRTRNTFRSRKSSSAGLNGRPLTSSSWVPWSSGTATPELYALEEGSGNLGALGFEGKPRVPSGSGRLRLWSRRFTQMLRRSSSYSGHETPRKPTRHASMPVSGSYSPGLGWGSQPPSPREASGSSSAFFTPGLARSSLASASTRSLSGMEHAPASGGTATPTSPPRANGRSKSGPGRPRAVRSTSNGLLEPHGGGGGWNDPPMALFTPAPSNPYESASSGDEYSTKPASGVLTPTAGPGGEHALSRNSSRVNLTEMGQGLAQRTANRGNNTPQKAGDGGP</sequence>
<organism evidence="7 8">
    <name type="scientific">Vanrija pseudolonga</name>
    <dbReference type="NCBI Taxonomy" id="143232"/>
    <lineage>
        <taxon>Eukaryota</taxon>
        <taxon>Fungi</taxon>
        <taxon>Dikarya</taxon>
        <taxon>Basidiomycota</taxon>
        <taxon>Agaricomycotina</taxon>
        <taxon>Tremellomycetes</taxon>
        <taxon>Trichosporonales</taxon>
        <taxon>Trichosporonaceae</taxon>
        <taxon>Vanrija</taxon>
    </lineage>
</organism>
<feature type="region of interest" description="Disordered" evidence="5">
    <location>
        <begin position="689"/>
        <end position="889"/>
    </location>
</feature>
<dbReference type="GO" id="GO:0005524">
    <property type="term" value="F:ATP binding"/>
    <property type="evidence" value="ECO:0007669"/>
    <property type="project" value="UniProtKB-KW"/>
</dbReference>
<dbReference type="GeneID" id="87811600"/>
<evidence type="ECO:0000256" key="6">
    <source>
        <dbReference type="SAM" id="Phobius"/>
    </source>
</evidence>
<keyword evidence="6" id="KW-1133">Transmembrane helix</keyword>
<dbReference type="CDD" id="cd24039">
    <property type="entry name" value="ASKHA_NBD_YND1-like"/>
    <property type="match status" value="1"/>
</dbReference>
<dbReference type="GO" id="GO:0006256">
    <property type="term" value="P:UDP catabolic process"/>
    <property type="evidence" value="ECO:0007669"/>
    <property type="project" value="TreeGrafter"/>
</dbReference>
<evidence type="ECO:0000256" key="1">
    <source>
        <dbReference type="ARBA" id="ARBA00009283"/>
    </source>
</evidence>
<feature type="compositionally biased region" description="Low complexity" evidence="5">
    <location>
        <begin position="742"/>
        <end position="756"/>
    </location>
</feature>
<dbReference type="Gene3D" id="3.30.420.40">
    <property type="match status" value="1"/>
</dbReference>
<evidence type="ECO:0000256" key="3">
    <source>
        <dbReference type="PIRSR" id="PIRSR600407-1"/>
    </source>
</evidence>
<accession>A0AAF0YJ30</accession>
<proteinExistence type="inferred from homology"/>
<dbReference type="PANTHER" id="PTHR11782">
    <property type="entry name" value="ADENOSINE/GUANOSINE DIPHOSPHATASE"/>
    <property type="match status" value="1"/>
</dbReference>
<keyword evidence="4" id="KW-0067">ATP-binding</keyword>
<protein>
    <submittedName>
        <fullName evidence="7">Golgi apyrase</fullName>
    </submittedName>
</protein>
<dbReference type="EMBL" id="CP086719">
    <property type="protein sequence ID" value="WOO84924.1"/>
    <property type="molecule type" value="Genomic_DNA"/>
</dbReference>
<keyword evidence="4" id="KW-0547">Nucleotide-binding</keyword>
<evidence type="ECO:0000313" key="8">
    <source>
        <dbReference type="Proteomes" id="UP000827549"/>
    </source>
</evidence>
<dbReference type="PANTHER" id="PTHR11782:SF121">
    <property type="entry name" value="NUCLEOSIDE-DIPHOSPHATASE MIG-23"/>
    <property type="match status" value="1"/>
</dbReference>
<dbReference type="AlphaFoldDB" id="A0AAF0YJ30"/>
<evidence type="ECO:0000256" key="5">
    <source>
        <dbReference type="SAM" id="MobiDB-lite"/>
    </source>
</evidence>
<dbReference type="Pfam" id="PF01150">
    <property type="entry name" value="GDA1_CD39"/>
    <property type="match status" value="1"/>
</dbReference>
<evidence type="ECO:0000256" key="2">
    <source>
        <dbReference type="ARBA" id="ARBA00022801"/>
    </source>
</evidence>
<feature type="active site" description="Proton acceptor" evidence="3">
    <location>
        <position position="198"/>
    </location>
</feature>
<reference evidence="7" key="1">
    <citation type="submission" date="2023-10" db="EMBL/GenBank/DDBJ databases">
        <authorList>
            <person name="Noh H."/>
        </authorList>
    </citation>
    <scope>NUCLEOTIDE SEQUENCE</scope>
    <source>
        <strain evidence="7">DUCC4014</strain>
    </source>
</reference>
<gene>
    <name evidence="7" type="primary">YND1</name>
    <name evidence="7" type="ORF">LOC62_06G008434</name>
</gene>
<feature type="transmembrane region" description="Helical" evidence="6">
    <location>
        <begin position="590"/>
        <end position="608"/>
    </location>
</feature>
<dbReference type="Proteomes" id="UP000827549">
    <property type="component" value="Chromosome 6"/>
</dbReference>
<dbReference type="InterPro" id="IPR000407">
    <property type="entry name" value="GDA1_CD39_NTPase"/>
</dbReference>
<keyword evidence="6" id="KW-0812">Transmembrane</keyword>
<feature type="binding site" evidence="4">
    <location>
        <begin position="267"/>
        <end position="271"/>
    </location>
    <ligand>
        <name>ATP</name>
        <dbReference type="ChEBI" id="CHEBI:30616"/>
    </ligand>
</feature>
<keyword evidence="6" id="KW-0472">Membrane</keyword>